<gene>
    <name evidence="2" type="ORF">GCM10022231_26950</name>
</gene>
<accession>A0ABP7PG64</accession>
<name>A0ABP7PG64_9ACTN</name>
<dbReference type="InterPro" id="IPR018713">
    <property type="entry name" value="MPAB/Lcp_cat_dom"/>
</dbReference>
<sequence length="406" mass="44977">MNPTPAEAARITGARNWAEMRADHPDHVDQMAAGLERGDRLADAVVAEFFSPDGISWDRTIGALDTPDQLDDLPPALLEFLVAAATPPPWYDPALARAGADAWWRFGSLQSSTLYQSLIYGYQARGFTRPLVETGRLTTGTWDRVIATARWVALSTAPNMMDVGAPGWVETLRIRLVHAMVRHHLVARQGWDTAAWGVPINQTYSQLTITAGFLALPLRIAKDLGLRYSTAELEAITHLWRWIGATMGVDDELLPVNYRDACLTYRIAREFQMEPDEQAKVLVNALLNDGYQTDLGLPGPLNSAVHTLARPFLRGFFATVSTRWVEPDVAEAIGLRPTRLHNLVVLARPVVRSREVLRSLGLLGSDTSVARRELRLVTGRLGLDLAQPGLGNRYRRADRNHLDTVA</sequence>
<feature type="domain" description="ER-bound oxygenase mpaB/mpaB'/Rubber oxygenase catalytic" evidence="1">
    <location>
        <begin position="104"/>
        <end position="344"/>
    </location>
</feature>
<evidence type="ECO:0000313" key="2">
    <source>
        <dbReference type="EMBL" id="GAA3964955.1"/>
    </source>
</evidence>
<evidence type="ECO:0000259" key="1">
    <source>
        <dbReference type="Pfam" id="PF09995"/>
    </source>
</evidence>
<keyword evidence="3" id="KW-1185">Reference proteome</keyword>
<dbReference type="InterPro" id="IPR037473">
    <property type="entry name" value="Lcp-like"/>
</dbReference>
<evidence type="ECO:0000313" key="3">
    <source>
        <dbReference type="Proteomes" id="UP001418444"/>
    </source>
</evidence>
<dbReference type="Pfam" id="PF09995">
    <property type="entry name" value="MPAB_Lcp_cat"/>
    <property type="match status" value="1"/>
</dbReference>
<dbReference type="PANTHER" id="PTHR37539:SF1">
    <property type="entry name" value="ER-BOUND OXYGENASE MPAB_MPAB'_RUBBER OXYGENASE CATALYTIC DOMAIN-CONTAINING PROTEIN"/>
    <property type="match status" value="1"/>
</dbReference>
<dbReference type="EMBL" id="BAAAZW010000008">
    <property type="protein sequence ID" value="GAA3964955.1"/>
    <property type="molecule type" value="Genomic_DNA"/>
</dbReference>
<protein>
    <recommendedName>
        <fullName evidence="1">ER-bound oxygenase mpaB/mpaB'/Rubber oxygenase catalytic domain-containing protein</fullName>
    </recommendedName>
</protein>
<dbReference type="Proteomes" id="UP001418444">
    <property type="component" value="Unassembled WGS sequence"/>
</dbReference>
<dbReference type="RefSeq" id="WP_344784631.1">
    <property type="nucleotide sequence ID" value="NZ_BAAAZW010000008.1"/>
</dbReference>
<reference evidence="3" key="1">
    <citation type="journal article" date="2019" name="Int. J. Syst. Evol. Microbiol.">
        <title>The Global Catalogue of Microorganisms (GCM) 10K type strain sequencing project: providing services to taxonomists for standard genome sequencing and annotation.</title>
        <authorList>
            <consortium name="The Broad Institute Genomics Platform"/>
            <consortium name="The Broad Institute Genome Sequencing Center for Infectious Disease"/>
            <person name="Wu L."/>
            <person name="Ma J."/>
        </authorList>
    </citation>
    <scope>NUCLEOTIDE SEQUENCE [LARGE SCALE GENOMIC DNA]</scope>
    <source>
        <strain evidence="3">JCM 16923</strain>
    </source>
</reference>
<organism evidence="2 3">
    <name type="scientific">Gordonia caeni</name>
    <dbReference type="NCBI Taxonomy" id="1007097"/>
    <lineage>
        <taxon>Bacteria</taxon>
        <taxon>Bacillati</taxon>
        <taxon>Actinomycetota</taxon>
        <taxon>Actinomycetes</taxon>
        <taxon>Mycobacteriales</taxon>
        <taxon>Gordoniaceae</taxon>
        <taxon>Gordonia</taxon>
    </lineage>
</organism>
<dbReference type="PANTHER" id="PTHR37539">
    <property type="entry name" value="SECRETED PROTEIN-RELATED"/>
    <property type="match status" value="1"/>
</dbReference>
<proteinExistence type="predicted"/>
<comment type="caution">
    <text evidence="2">The sequence shown here is derived from an EMBL/GenBank/DDBJ whole genome shotgun (WGS) entry which is preliminary data.</text>
</comment>